<dbReference type="AlphaFoldDB" id="A0A0J1D2F1"/>
<dbReference type="SMART" id="SM00052">
    <property type="entry name" value="EAL"/>
    <property type="match status" value="1"/>
</dbReference>
<dbReference type="EMBL" id="AEJF01000059">
    <property type="protein sequence ID" value="KLU26831.1"/>
    <property type="molecule type" value="Genomic_DNA"/>
</dbReference>
<proteinExistence type="predicted"/>
<dbReference type="GO" id="GO:0071111">
    <property type="term" value="F:cyclic-guanylate-specific phosphodiesterase activity"/>
    <property type="evidence" value="ECO:0007669"/>
    <property type="project" value="InterPro"/>
</dbReference>
<dbReference type="InterPro" id="IPR001633">
    <property type="entry name" value="EAL_dom"/>
</dbReference>
<dbReference type="InterPro" id="IPR043128">
    <property type="entry name" value="Rev_trsase/Diguanyl_cyclase"/>
</dbReference>
<sequence>MQFSTLHVTHGAPSTIDALIADRALWAVFQPIVRLADGEIAGHEGLIRGPADTSLATPRGLFTQAQQEGSAHRLEIAAARVCCESFTRLEGAGLLFINASAAVIEASFGNGDGDADGIATLLGASALLPERVVIELTEQSVITDHERFDATVRALRSTGAAFALDDYGSANASLNLWVRLVPGYVKIDRFFIDNIALDPLKFEAVKTMAAFARATGAELIAEGIERPTDLGIVRDLGITYGQGFLLGRPAALPSQTLPVPIQQSLRSSQITVYPSHTHTHREASKGGFELDRMLILAPSLPLDARNDHVVDLFNVAPDLHAVAIIDNGRPVALINRRAFMDQYALPYHRELFGKRPCLQFANPAPLVVERYATLEQVAHMLANDDLRYLSDGLIITDSGRYVGLATGERLVRAVTEIRLEAARYANPLTFLPGNVPINSHVERLIDSGVDFVACYVDLDDFKPFNDYYGYWQGDEVLKAAAAALRSVCEPAYDFLGHIGGDDFLMLFQSADWHSRSLQAISRFNEEIKRFYSPEDRLAGGIYSEDRSRRRLFFGFVTMSIGAVRVAAGTARISEEIGAVAAIAKRRVKKERSGMVAIDFAHHRSV</sequence>
<dbReference type="CDD" id="cd01948">
    <property type="entry name" value="EAL"/>
    <property type="match status" value="1"/>
</dbReference>
<dbReference type="RefSeq" id="WP_047845965.1">
    <property type="nucleotide sequence ID" value="NZ_AEJF01000059.1"/>
</dbReference>
<dbReference type="InterPro" id="IPR000160">
    <property type="entry name" value="GGDEF_dom"/>
</dbReference>
<dbReference type="Gene3D" id="3.30.70.270">
    <property type="match status" value="1"/>
</dbReference>
<dbReference type="SMART" id="SM00267">
    <property type="entry name" value="GGDEF"/>
    <property type="match status" value="1"/>
</dbReference>
<dbReference type="Pfam" id="PF00990">
    <property type="entry name" value="GGDEF"/>
    <property type="match status" value="1"/>
</dbReference>
<dbReference type="SUPFAM" id="SSF141868">
    <property type="entry name" value="EAL domain-like"/>
    <property type="match status" value="1"/>
</dbReference>
<gene>
    <name evidence="3" type="ORF">EOS_07395</name>
</gene>
<feature type="domain" description="GGDEF" evidence="2">
    <location>
        <begin position="449"/>
        <end position="602"/>
    </location>
</feature>
<protein>
    <submittedName>
        <fullName evidence="3">Diguanylate cyclase</fullName>
    </submittedName>
</protein>
<dbReference type="PROSITE" id="PS50883">
    <property type="entry name" value="EAL"/>
    <property type="match status" value="1"/>
</dbReference>
<dbReference type="Pfam" id="PF00563">
    <property type="entry name" value="EAL"/>
    <property type="match status" value="1"/>
</dbReference>
<dbReference type="Proteomes" id="UP000035963">
    <property type="component" value="Unassembled WGS sequence"/>
</dbReference>
<dbReference type="InterPro" id="IPR029787">
    <property type="entry name" value="Nucleotide_cyclase"/>
</dbReference>
<feature type="domain" description="EAL" evidence="1">
    <location>
        <begin position="9"/>
        <end position="263"/>
    </location>
</feature>
<name>A0A0J1D2F1_9BURK</name>
<organism evidence="3 4">
    <name type="scientific">Caballeronia mineralivorans PML1(12)</name>
    <dbReference type="NCBI Taxonomy" id="908627"/>
    <lineage>
        <taxon>Bacteria</taxon>
        <taxon>Pseudomonadati</taxon>
        <taxon>Pseudomonadota</taxon>
        <taxon>Betaproteobacteria</taxon>
        <taxon>Burkholderiales</taxon>
        <taxon>Burkholderiaceae</taxon>
        <taxon>Caballeronia</taxon>
    </lineage>
</organism>
<dbReference type="InterPro" id="IPR046342">
    <property type="entry name" value="CBS_dom_sf"/>
</dbReference>
<evidence type="ECO:0000259" key="1">
    <source>
        <dbReference type="PROSITE" id="PS50883"/>
    </source>
</evidence>
<evidence type="ECO:0000313" key="3">
    <source>
        <dbReference type="EMBL" id="KLU26831.1"/>
    </source>
</evidence>
<accession>A0A0J1D2F1</accession>
<dbReference type="PANTHER" id="PTHR33121:SF76">
    <property type="entry name" value="SIGNALING PROTEIN"/>
    <property type="match status" value="1"/>
</dbReference>
<dbReference type="Gene3D" id="3.20.20.450">
    <property type="entry name" value="EAL domain"/>
    <property type="match status" value="1"/>
</dbReference>
<dbReference type="PROSITE" id="PS50887">
    <property type="entry name" value="GGDEF"/>
    <property type="match status" value="1"/>
</dbReference>
<dbReference type="PANTHER" id="PTHR33121">
    <property type="entry name" value="CYCLIC DI-GMP PHOSPHODIESTERASE PDEF"/>
    <property type="match status" value="1"/>
</dbReference>
<dbReference type="InterPro" id="IPR050706">
    <property type="entry name" value="Cyclic-di-GMP_PDE-like"/>
</dbReference>
<evidence type="ECO:0000313" key="4">
    <source>
        <dbReference type="Proteomes" id="UP000035963"/>
    </source>
</evidence>
<reference evidence="3 4" key="1">
    <citation type="journal article" date="2015" name="Genome Announc.">
        <title>Draft Genome Sequence of Burkholderia sp. Strain PML1(12), an Ectomycorrhizosphere-Inhabiting Bacterium with Effective Mineral-Weathering Ability.</title>
        <authorList>
            <person name="Uroz S."/>
            <person name="Oger P."/>
        </authorList>
    </citation>
    <scope>NUCLEOTIDE SEQUENCE [LARGE SCALE GENOMIC DNA]</scope>
    <source>
        <strain evidence="4">PML1(12)</strain>
    </source>
</reference>
<dbReference type="PATRIC" id="fig|908627.4.peg.1637"/>
<dbReference type="InterPro" id="IPR035919">
    <property type="entry name" value="EAL_sf"/>
</dbReference>
<dbReference type="CDD" id="cd04598">
    <property type="entry name" value="CBS_pair_GGDEF_EAL"/>
    <property type="match status" value="1"/>
</dbReference>
<dbReference type="NCBIfam" id="TIGR00254">
    <property type="entry name" value="GGDEF"/>
    <property type="match status" value="1"/>
</dbReference>
<comment type="caution">
    <text evidence="3">The sequence shown here is derived from an EMBL/GenBank/DDBJ whole genome shotgun (WGS) entry which is preliminary data.</text>
</comment>
<dbReference type="OrthoDB" id="9813903at2"/>
<dbReference type="CDD" id="cd01949">
    <property type="entry name" value="GGDEF"/>
    <property type="match status" value="1"/>
</dbReference>
<dbReference type="SUPFAM" id="SSF54631">
    <property type="entry name" value="CBS-domain pair"/>
    <property type="match status" value="1"/>
</dbReference>
<keyword evidence="4" id="KW-1185">Reference proteome</keyword>
<dbReference type="SUPFAM" id="SSF55073">
    <property type="entry name" value="Nucleotide cyclase"/>
    <property type="match status" value="1"/>
</dbReference>
<evidence type="ECO:0000259" key="2">
    <source>
        <dbReference type="PROSITE" id="PS50887"/>
    </source>
</evidence>